<evidence type="ECO:0000313" key="6">
    <source>
        <dbReference type="Proteomes" id="UP000006727"/>
    </source>
</evidence>
<feature type="compositionally biased region" description="Basic residues" evidence="2">
    <location>
        <begin position="309"/>
        <end position="325"/>
    </location>
</feature>
<dbReference type="RefSeq" id="XP_024384600.1">
    <property type="nucleotide sequence ID" value="XM_024528832.2"/>
</dbReference>
<feature type="domain" description="NF-kappa-B-activating protein C-terminal" evidence="3">
    <location>
        <begin position="496"/>
        <end position="594"/>
    </location>
</feature>
<evidence type="ECO:0000259" key="3">
    <source>
        <dbReference type="Pfam" id="PF06047"/>
    </source>
</evidence>
<dbReference type="Gramene" id="Pp3c9_17960V3.1">
    <property type="protein sequence ID" value="PAC:32911386.CDS.1"/>
    <property type="gene ID" value="Pp3c9_17960"/>
</dbReference>
<reference evidence="4 6" key="2">
    <citation type="journal article" date="2018" name="Plant J.">
        <title>The Physcomitrella patens chromosome-scale assembly reveals moss genome structure and evolution.</title>
        <authorList>
            <person name="Lang D."/>
            <person name="Ullrich K.K."/>
            <person name="Murat F."/>
            <person name="Fuchs J."/>
            <person name="Jenkins J."/>
            <person name="Haas F.B."/>
            <person name="Piednoel M."/>
            <person name="Gundlach H."/>
            <person name="Van Bel M."/>
            <person name="Meyberg R."/>
            <person name="Vives C."/>
            <person name="Morata J."/>
            <person name="Symeonidi A."/>
            <person name="Hiss M."/>
            <person name="Muchero W."/>
            <person name="Kamisugi Y."/>
            <person name="Saleh O."/>
            <person name="Blanc G."/>
            <person name="Decker E.L."/>
            <person name="van Gessel N."/>
            <person name="Grimwood J."/>
            <person name="Hayes R.D."/>
            <person name="Graham S.W."/>
            <person name="Gunter L.E."/>
            <person name="McDaniel S.F."/>
            <person name="Hoernstein S.N.W."/>
            <person name="Larsson A."/>
            <person name="Li F.W."/>
            <person name="Perroud P.F."/>
            <person name="Phillips J."/>
            <person name="Ranjan P."/>
            <person name="Rokshar D.S."/>
            <person name="Rothfels C.J."/>
            <person name="Schneider L."/>
            <person name="Shu S."/>
            <person name="Stevenson D.W."/>
            <person name="Thummler F."/>
            <person name="Tillich M."/>
            <person name="Villarreal Aguilar J.C."/>
            <person name="Widiez T."/>
            <person name="Wong G.K."/>
            <person name="Wymore A."/>
            <person name="Zhang Y."/>
            <person name="Zimmer A.D."/>
            <person name="Quatrano R.S."/>
            <person name="Mayer K.F.X."/>
            <person name="Goodstein D."/>
            <person name="Casacuberta J.M."/>
            <person name="Vandepoele K."/>
            <person name="Reski R."/>
            <person name="Cuming A.C."/>
            <person name="Tuskan G.A."/>
            <person name="Maumus F."/>
            <person name="Salse J."/>
            <person name="Schmutz J."/>
            <person name="Rensing S.A."/>
        </authorList>
    </citation>
    <scope>NUCLEOTIDE SEQUENCE [LARGE SCALE GENOMIC DNA]</scope>
    <source>
        <strain evidence="5 6">cv. Gransden 2004</strain>
    </source>
</reference>
<accession>A0A2K1K3L7</accession>
<protein>
    <recommendedName>
        <fullName evidence="3">NF-kappa-B-activating protein C-terminal domain-containing protein</fullName>
    </recommendedName>
</protein>
<feature type="compositionally biased region" description="Basic and acidic residues" evidence="2">
    <location>
        <begin position="167"/>
        <end position="177"/>
    </location>
</feature>
<feature type="region of interest" description="Disordered" evidence="2">
    <location>
        <begin position="1"/>
        <end position="456"/>
    </location>
</feature>
<feature type="region of interest" description="Disordered" evidence="2">
    <location>
        <begin position="596"/>
        <end position="618"/>
    </location>
</feature>
<dbReference type="Proteomes" id="UP000006727">
    <property type="component" value="Chromosome 9"/>
</dbReference>
<evidence type="ECO:0000313" key="5">
    <source>
        <dbReference type="EnsemblPlants" id="PAC:32911386.CDS.1"/>
    </source>
</evidence>
<evidence type="ECO:0000256" key="1">
    <source>
        <dbReference type="ARBA" id="ARBA00009313"/>
    </source>
</evidence>
<feature type="compositionally biased region" description="Basic residues" evidence="2">
    <location>
        <begin position="189"/>
        <end position="198"/>
    </location>
</feature>
<evidence type="ECO:0000313" key="4">
    <source>
        <dbReference type="EMBL" id="PNR48370.1"/>
    </source>
</evidence>
<feature type="compositionally biased region" description="Basic and acidic residues" evidence="2">
    <location>
        <begin position="86"/>
        <end position="99"/>
    </location>
</feature>
<dbReference type="AlphaFoldDB" id="A0A2K1K3L7"/>
<dbReference type="PANTHER" id="PTHR13087">
    <property type="entry name" value="NF-KAPPA B ACTIVATING PROTEIN"/>
    <property type="match status" value="1"/>
</dbReference>
<dbReference type="PANTHER" id="PTHR13087:SF0">
    <property type="entry name" value="NFKB ACTIVATING PROTEIN LIKE"/>
    <property type="match status" value="1"/>
</dbReference>
<dbReference type="GO" id="GO:0010468">
    <property type="term" value="P:regulation of gene expression"/>
    <property type="evidence" value="ECO:0000318"/>
    <property type="project" value="GO_Central"/>
</dbReference>
<feature type="compositionally biased region" description="Basic residues" evidence="2">
    <location>
        <begin position="61"/>
        <end position="71"/>
    </location>
</feature>
<feature type="compositionally biased region" description="Basic and acidic residues" evidence="2">
    <location>
        <begin position="134"/>
        <end position="159"/>
    </location>
</feature>
<dbReference type="STRING" id="3218.A0A2K1K3L7"/>
<keyword evidence="6" id="KW-1185">Reference proteome</keyword>
<feature type="compositionally biased region" description="Basic residues" evidence="2">
    <location>
        <begin position="339"/>
        <end position="350"/>
    </location>
</feature>
<gene>
    <name evidence="5" type="primary">LOC112286691</name>
    <name evidence="4" type="ORF">PHYPA_012846</name>
</gene>
<dbReference type="EnsemblPlants" id="Pp3c9_17960V3.1">
    <property type="protein sequence ID" value="PAC:32911386.CDS.1"/>
    <property type="gene ID" value="Pp3c9_17960"/>
</dbReference>
<dbReference type="GeneID" id="112286691"/>
<dbReference type="GO" id="GO:0005634">
    <property type="term" value="C:nucleus"/>
    <property type="evidence" value="ECO:0000318"/>
    <property type="project" value="GO_Central"/>
</dbReference>
<dbReference type="Pfam" id="PF06047">
    <property type="entry name" value="Nkap_C"/>
    <property type="match status" value="1"/>
</dbReference>
<feature type="compositionally biased region" description="Basic and acidic residues" evidence="2">
    <location>
        <begin position="1"/>
        <end position="15"/>
    </location>
</feature>
<proteinExistence type="inferred from homology"/>
<dbReference type="EnsemblPlants" id="Pp3c9_17960V3.2">
    <property type="protein sequence ID" value="PAC:32911387.CDS.1"/>
    <property type="gene ID" value="Pp3c9_17960"/>
</dbReference>
<dbReference type="FunCoup" id="A0A2K1K3L7">
    <property type="interactions" value="32"/>
</dbReference>
<dbReference type="Gramene" id="Pp3c9_17960V3.2">
    <property type="protein sequence ID" value="PAC:32911387.CDS.1"/>
    <property type="gene ID" value="Pp3c9_17960"/>
</dbReference>
<reference evidence="5" key="3">
    <citation type="submission" date="2020-12" db="UniProtKB">
        <authorList>
            <consortium name="EnsemblPlants"/>
        </authorList>
    </citation>
    <scope>IDENTIFICATION</scope>
</reference>
<evidence type="ECO:0000256" key="2">
    <source>
        <dbReference type="SAM" id="MobiDB-lite"/>
    </source>
</evidence>
<feature type="compositionally biased region" description="Acidic residues" evidence="2">
    <location>
        <begin position="436"/>
        <end position="447"/>
    </location>
</feature>
<dbReference type="KEGG" id="ppp:112286691"/>
<dbReference type="OrthoDB" id="273141at2759"/>
<organism evidence="4">
    <name type="scientific">Physcomitrium patens</name>
    <name type="common">Spreading-leaved earth moss</name>
    <name type="synonym">Physcomitrella patens</name>
    <dbReference type="NCBI Taxonomy" id="3218"/>
    <lineage>
        <taxon>Eukaryota</taxon>
        <taxon>Viridiplantae</taxon>
        <taxon>Streptophyta</taxon>
        <taxon>Embryophyta</taxon>
        <taxon>Bryophyta</taxon>
        <taxon>Bryophytina</taxon>
        <taxon>Bryopsida</taxon>
        <taxon>Funariidae</taxon>
        <taxon>Funariales</taxon>
        <taxon>Funariaceae</taxon>
        <taxon>Physcomitrium</taxon>
    </lineage>
</organism>
<dbReference type="OMA" id="WEMNENE"/>
<feature type="compositionally biased region" description="Basic and acidic residues" evidence="2">
    <location>
        <begin position="199"/>
        <end position="214"/>
    </location>
</feature>
<feature type="compositionally biased region" description="Basic and acidic residues" evidence="2">
    <location>
        <begin position="30"/>
        <end position="60"/>
    </location>
</feature>
<feature type="compositionally biased region" description="Basic residues" evidence="2">
    <location>
        <begin position="285"/>
        <end position="295"/>
    </location>
</feature>
<name>A0A2K1K3L7_PHYPA</name>
<dbReference type="PaxDb" id="3218-PP1S89_270V6.1"/>
<dbReference type="InterPro" id="IPR009269">
    <property type="entry name" value="NKAP_C"/>
</dbReference>
<dbReference type="EMBL" id="ABEU02000009">
    <property type="protein sequence ID" value="PNR48370.1"/>
    <property type="molecule type" value="Genomic_DNA"/>
</dbReference>
<comment type="similarity">
    <text evidence="1">Belongs to the NKAP family.</text>
</comment>
<sequence length="618" mass="71344">MQMDRGRERGRDGYVHSHLRSVAVPVRDSNNYRHREEHDRLEDSDSDSELRRTQDPSEYRRLKREKMRRQFKNCIWNVTPSPPRHRGGEPERERKREEVGGSEGEDEGLLRKRGTGHHNGMDSSGEGGDESDREVDRKQRKKSVEKEKVRVEDEGEKWQRHGRAHGRKDIRVSKSDDDGADDDEDRGGWHTKRSHDRKVRADESEEEREKDAKMSGKVKRRGSVEECEEDREHDEKRRSRRSHRNGSIDESEDEREQRGKRKDGKRTERKVVAEESESDSDVDRKRRHKKMKHSRRVEESEEDSDVDRKRRHKSKKRSSRSHKRREASDDSQSDDKVSRRSRRVKSSKRRRSDDSSEEDSDVERKERARTKRGSSRRSSERRSKESRKKLRKLEDSSEETEEEVDLKLGLMSKEGLKPSGPPHSDGAAESSSGGSDSDEADVEEIGEEVANQNEVDEEAFKFKELLEAQRKAAAGGLENEPMIGPAPAPRAEGHISYGGALRPGEGDAIAQYVQQGKRIPRRGEVGLSADEISTFEDLGYVMSGSRHQRMNAIRIRKENQVYSAEDKRALAMFNYEEKAKREHKVMSDLQRLVQRHIGQEVAPNHDPFGTTKADEVPS</sequence>
<reference evidence="4 6" key="1">
    <citation type="journal article" date="2008" name="Science">
        <title>The Physcomitrella genome reveals evolutionary insights into the conquest of land by plants.</title>
        <authorList>
            <person name="Rensing S."/>
            <person name="Lang D."/>
            <person name="Zimmer A."/>
            <person name="Terry A."/>
            <person name="Salamov A."/>
            <person name="Shapiro H."/>
            <person name="Nishiyama T."/>
            <person name="Perroud P.-F."/>
            <person name="Lindquist E."/>
            <person name="Kamisugi Y."/>
            <person name="Tanahashi T."/>
            <person name="Sakakibara K."/>
            <person name="Fujita T."/>
            <person name="Oishi K."/>
            <person name="Shin-I T."/>
            <person name="Kuroki Y."/>
            <person name="Toyoda A."/>
            <person name="Suzuki Y."/>
            <person name="Hashimoto A."/>
            <person name="Yamaguchi K."/>
            <person name="Sugano A."/>
            <person name="Kohara Y."/>
            <person name="Fujiyama A."/>
            <person name="Anterola A."/>
            <person name="Aoki S."/>
            <person name="Ashton N."/>
            <person name="Barbazuk W.B."/>
            <person name="Barker E."/>
            <person name="Bennetzen J."/>
            <person name="Bezanilla M."/>
            <person name="Blankenship R."/>
            <person name="Cho S.H."/>
            <person name="Dutcher S."/>
            <person name="Estelle M."/>
            <person name="Fawcett J.A."/>
            <person name="Gundlach H."/>
            <person name="Hanada K."/>
            <person name="Heyl A."/>
            <person name="Hicks K.A."/>
            <person name="Hugh J."/>
            <person name="Lohr M."/>
            <person name="Mayer K."/>
            <person name="Melkozernov A."/>
            <person name="Murata T."/>
            <person name="Nelson D."/>
            <person name="Pils B."/>
            <person name="Prigge M."/>
            <person name="Reiss B."/>
            <person name="Renner T."/>
            <person name="Rombauts S."/>
            <person name="Rushton P."/>
            <person name="Sanderfoot A."/>
            <person name="Schween G."/>
            <person name="Shiu S.-H."/>
            <person name="Stueber K."/>
            <person name="Theodoulou F.L."/>
            <person name="Tu H."/>
            <person name="Van de Peer Y."/>
            <person name="Verrier P.J."/>
            <person name="Waters E."/>
            <person name="Wood A."/>
            <person name="Yang L."/>
            <person name="Cove D."/>
            <person name="Cuming A."/>
            <person name="Hasebe M."/>
            <person name="Lucas S."/>
            <person name="Mishler D.B."/>
            <person name="Reski R."/>
            <person name="Grigoriev I."/>
            <person name="Quatrano R.S."/>
            <person name="Boore J.L."/>
        </authorList>
    </citation>
    <scope>NUCLEOTIDE SEQUENCE [LARGE SCALE GENOMIC DNA]</scope>
    <source>
        <strain evidence="5 6">cv. Gransden 2004</strain>
    </source>
</reference>
<feature type="compositionally biased region" description="Low complexity" evidence="2">
    <location>
        <begin position="424"/>
        <end position="435"/>
    </location>
</feature>
<dbReference type="InterPro" id="IPR040466">
    <property type="entry name" value="NKAP"/>
</dbReference>
<dbReference type="GO" id="GO:0003682">
    <property type="term" value="F:chromatin binding"/>
    <property type="evidence" value="ECO:0007669"/>
    <property type="project" value="InterPro"/>
</dbReference>